<feature type="active site" evidence="9">
    <location>
        <position position="77"/>
    </location>
</feature>
<comment type="caution">
    <text evidence="10">The sequence shown here is derived from an EMBL/GenBank/DDBJ whole genome shotgun (WGS) entry which is preliminary data.</text>
</comment>
<keyword evidence="8" id="KW-0963">Cytoplasm</keyword>
<evidence type="ECO:0000256" key="1">
    <source>
        <dbReference type="ARBA" id="ARBA00005196"/>
    </source>
</evidence>
<evidence type="ECO:0000256" key="8">
    <source>
        <dbReference type="HAMAP-Rule" id="MF_00197"/>
    </source>
</evidence>
<feature type="binding site" evidence="8">
    <location>
        <position position="17"/>
    </location>
    <ligand>
        <name>substrate</name>
    </ligand>
</feature>
<name>A0A1G1L1P8_9BACT</name>
<dbReference type="GO" id="GO:0009089">
    <property type="term" value="P:lysine biosynthetic process via diaminopimelate"/>
    <property type="evidence" value="ECO:0007669"/>
    <property type="project" value="UniProtKB-UniRule"/>
</dbReference>
<gene>
    <name evidence="8" type="primary">dapF</name>
    <name evidence="10" type="ORF">A3G33_01290</name>
</gene>
<evidence type="ECO:0000313" key="10">
    <source>
        <dbReference type="EMBL" id="OGW99038.1"/>
    </source>
</evidence>
<feature type="binding site" evidence="8">
    <location>
        <position position="68"/>
    </location>
    <ligand>
        <name>substrate</name>
    </ligand>
</feature>
<dbReference type="SUPFAM" id="SSF54506">
    <property type="entry name" value="Diaminopimelate epimerase-like"/>
    <property type="match status" value="2"/>
</dbReference>
<dbReference type="GO" id="GO:0005829">
    <property type="term" value="C:cytosol"/>
    <property type="evidence" value="ECO:0007669"/>
    <property type="project" value="TreeGrafter"/>
</dbReference>
<dbReference type="PROSITE" id="PS01326">
    <property type="entry name" value="DAP_EPIMERASE"/>
    <property type="match status" value="1"/>
</dbReference>
<dbReference type="Pfam" id="PF01678">
    <property type="entry name" value="DAP_epimerase"/>
    <property type="match status" value="2"/>
</dbReference>
<dbReference type="EC" id="5.1.1.7" evidence="3 8"/>
<dbReference type="HAMAP" id="MF_00197">
    <property type="entry name" value="DAP_epimerase"/>
    <property type="match status" value="1"/>
</dbReference>
<comment type="catalytic activity">
    <reaction evidence="7 8">
        <text>(2S,6S)-2,6-diaminopimelate = meso-2,6-diaminopimelate</text>
        <dbReference type="Rhea" id="RHEA:15393"/>
        <dbReference type="ChEBI" id="CHEBI:57609"/>
        <dbReference type="ChEBI" id="CHEBI:57791"/>
        <dbReference type="EC" id="5.1.1.7"/>
    </reaction>
</comment>
<evidence type="ECO:0000256" key="3">
    <source>
        <dbReference type="ARBA" id="ARBA00013080"/>
    </source>
</evidence>
<evidence type="ECO:0000256" key="2">
    <source>
        <dbReference type="ARBA" id="ARBA00010219"/>
    </source>
</evidence>
<comment type="function">
    <text evidence="8">Catalyzes the stereoinversion of LL-2,6-diaminopimelate (L,L-DAP) to meso-diaminopimelate (meso-DAP), a precursor of L-lysine and an essential component of the bacterial peptidoglycan.</text>
</comment>
<comment type="subcellular location">
    <subcellularLocation>
        <location evidence="8">Cytoplasm</location>
    </subcellularLocation>
</comment>
<feature type="site" description="Could be important to modulate the pK values of the two catalytic cysteine residues" evidence="8">
    <location>
        <position position="215"/>
    </location>
</feature>
<dbReference type="NCBIfam" id="TIGR00652">
    <property type="entry name" value="DapF"/>
    <property type="match status" value="1"/>
</dbReference>
<dbReference type="UniPathway" id="UPA00034">
    <property type="reaction ID" value="UER00025"/>
</dbReference>
<dbReference type="PANTHER" id="PTHR31689">
    <property type="entry name" value="DIAMINOPIMELATE EPIMERASE, CHLOROPLASTIC"/>
    <property type="match status" value="1"/>
</dbReference>
<dbReference type="InterPro" id="IPR001653">
    <property type="entry name" value="DAP_epimerase_DapF"/>
</dbReference>
<keyword evidence="4 8" id="KW-0028">Amino-acid biosynthesis</keyword>
<evidence type="ECO:0000256" key="4">
    <source>
        <dbReference type="ARBA" id="ARBA00022605"/>
    </source>
</evidence>
<proteinExistence type="inferred from homology"/>
<reference evidence="10 11" key="1">
    <citation type="journal article" date="2016" name="Nat. Commun.">
        <title>Thousands of microbial genomes shed light on interconnected biogeochemical processes in an aquifer system.</title>
        <authorList>
            <person name="Anantharaman K."/>
            <person name="Brown C.T."/>
            <person name="Hug L.A."/>
            <person name="Sharon I."/>
            <person name="Castelle C.J."/>
            <person name="Probst A.J."/>
            <person name="Thomas B.C."/>
            <person name="Singh A."/>
            <person name="Wilkins M.J."/>
            <person name="Karaoz U."/>
            <person name="Brodie E.L."/>
            <person name="Williams K.H."/>
            <person name="Hubbard S.S."/>
            <person name="Banfield J.F."/>
        </authorList>
    </citation>
    <scope>NUCLEOTIDE SEQUENCE [LARGE SCALE GENOMIC DNA]</scope>
</reference>
<feature type="site" description="Could be important to modulate the pK values of the two catalytic cysteine residues" evidence="8">
    <location>
        <position position="165"/>
    </location>
</feature>
<keyword evidence="6 8" id="KW-0413">Isomerase</keyword>
<sequence>MTNTKTIPFCKAVASGNDFVVVDNRKGLIKNEKKFAQKVCRPHLDIGADGVLLVEKSNKADFFMRIINSDGSEAETCGNGFRCITLYAHCVLGFPKKMKFETLAGMIDGEILSFSQNERPGDAGIWACMRAKMVNPKDYKKDIFLELEGIKKLLHCSFIDTGVPHAVIFTEGLESVAVHELGRKVRYHDRFMPRGTNVNFVEITGKSALSIRTYERGVEAETLACGSGSTAAAVIGCLTGHVQSPVKVKTKSGEILTVRMKIAGDKVRNVFLEGDAKIVFEGNILVKGDVK</sequence>
<feature type="binding site" evidence="8">
    <location>
        <begin position="78"/>
        <end position="79"/>
    </location>
    <ligand>
        <name>substrate</name>
    </ligand>
</feature>
<dbReference type="InterPro" id="IPR018510">
    <property type="entry name" value="DAP_epimerase_AS"/>
</dbReference>
<comment type="caution">
    <text evidence="8">Lacks conserved residue(s) required for the propagation of feature annotation.</text>
</comment>
<evidence type="ECO:0000313" key="11">
    <source>
        <dbReference type="Proteomes" id="UP000178187"/>
    </source>
</evidence>
<comment type="similarity">
    <text evidence="2 8">Belongs to the diaminopimelate epimerase family.</text>
</comment>
<evidence type="ECO:0000256" key="6">
    <source>
        <dbReference type="ARBA" id="ARBA00023235"/>
    </source>
</evidence>
<feature type="binding site" evidence="8">
    <location>
        <begin position="215"/>
        <end position="216"/>
    </location>
    <ligand>
        <name>substrate</name>
    </ligand>
</feature>
<dbReference type="AlphaFoldDB" id="A0A1G1L1P8"/>
<dbReference type="GO" id="GO:0008837">
    <property type="term" value="F:diaminopimelate epimerase activity"/>
    <property type="evidence" value="ECO:0007669"/>
    <property type="project" value="UniProtKB-UniRule"/>
</dbReference>
<comment type="subunit">
    <text evidence="8">Homodimer.</text>
</comment>
<dbReference type="Proteomes" id="UP000178187">
    <property type="component" value="Unassembled WGS sequence"/>
</dbReference>
<dbReference type="PANTHER" id="PTHR31689:SF0">
    <property type="entry name" value="DIAMINOPIMELATE EPIMERASE"/>
    <property type="match status" value="1"/>
</dbReference>
<feature type="binding site" evidence="8">
    <location>
        <position position="197"/>
    </location>
    <ligand>
        <name>substrate</name>
    </ligand>
</feature>
<dbReference type="Gene3D" id="3.10.310.10">
    <property type="entry name" value="Diaminopimelate Epimerase, Chain A, domain 1"/>
    <property type="match status" value="2"/>
</dbReference>
<dbReference type="EMBL" id="MHFR01000016">
    <property type="protein sequence ID" value="OGW99038.1"/>
    <property type="molecule type" value="Genomic_DNA"/>
</dbReference>
<feature type="active site" description="Proton acceptor" evidence="8">
    <location>
        <position position="225"/>
    </location>
</feature>
<accession>A0A1G1L1P8</accession>
<evidence type="ECO:0000256" key="5">
    <source>
        <dbReference type="ARBA" id="ARBA00023154"/>
    </source>
</evidence>
<evidence type="ECO:0000256" key="9">
    <source>
        <dbReference type="PROSITE-ProRule" id="PRU10125"/>
    </source>
</evidence>
<protein>
    <recommendedName>
        <fullName evidence="3 8">Diaminopimelate epimerase</fullName>
        <shortName evidence="8">DAP epimerase</shortName>
        <ecNumber evidence="3 8">5.1.1.7</ecNumber>
    </recommendedName>
    <alternativeName>
        <fullName evidence="8">PLP-independent amino acid racemase</fullName>
    </alternativeName>
</protein>
<keyword evidence="5 8" id="KW-0457">Lysine biosynthesis</keyword>
<comment type="pathway">
    <text evidence="1 8">Amino-acid biosynthesis; L-lysine biosynthesis via DAP pathway; DL-2,6-diaminopimelate from LL-2,6-diaminopimelate: step 1/1.</text>
</comment>
<feature type="active site" description="Proton donor" evidence="8">
    <location>
        <position position="77"/>
    </location>
</feature>
<organism evidence="10 11">
    <name type="scientific">Candidatus Danuiimicrobium aquiferis</name>
    <dbReference type="NCBI Taxonomy" id="1801832"/>
    <lineage>
        <taxon>Bacteria</taxon>
        <taxon>Pseudomonadati</taxon>
        <taxon>Candidatus Omnitrophota</taxon>
        <taxon>Candidatus Danuiimicrobium</taxon>
    </lineage>
</organism>
<evidence type="ECO:0000256" key="7">
    <source>
        <dbReference type="ARBA" id="ARBA00051712"/>
    </source>
</evidence>
<feature type="binding site" evidence="8">
    <location>
        <begin position="226"/>
        <end position="227"/>
    </location>
    <ligand>
        <name>substrate</name>
    </ligand>
</feature>